<evidence type="ECO:0000313" key="5">
    <source>
        <dbReference type="Proteomes" id="UP000314986"/>
    </source>
</evidence>
<reference evidence="5" key="2">
    <citation type="journal article" date="2007" name="PLoS Biol.">
        <title>Survey sequencing and comparative analysis of the elephant shark (Callorhinchus milii) genome.</title>
        <authorList>
            <person name="Venkatesh B."/>
            <person name="Kirkness E.F."/>
            <person name="Loh Y.H."/>
            <person name="Halpern A.L."/>
            <person name="Lee A.P."/>
            <person name="Johnson J."/>
            <person name="Dandona N."/>
            <person name="Viswanathan L.D."/>
            <person name="Tay A."/>
            <person name="Venter J.C."/>
            <person name="Strausberg R.L."/>
            <person name="Brenner S."/>
        </authorList>
    </citation>
    <scope>NUCLEOTIDE SEQUENCE [LARGE SCALE GENOMIC DNA]</scope>
</reference>
<dbReference type="InterPro" id="IPR032675">
    <property type="entry name" value="LRR_dom_sf"/>
</dbReference>
<dbReference type="SMART" id="SM00369">
    <property type="entry name" value="LRR_TYP"/>
    <property type="match status" value="5"/>
</dbReference>
<organism evidence="4 5">
    <name type="scientific">Callorhinchus milii</name>
    <name type="common">Ghost shark</name>
    <dbReference type="NCBI Taxonomy" id="7868"/>
    <lineage>
        <taxon>Eukaryota</taxon>
        <taxon>Metazoa</taxon>
        <taxon>Chordata</taxon>
        <taxon>Craniata</taxon>
        <taxon>Vertebrata</taxon>
        <taxon>Chondrichthyes</taxon>
        <taxon>Holocephali</taxon>
        <taxon>Chimaeriformes</taxon>
        <taxon>Callorhinchidae</taxon>
        <taxon>Callorhinchus</taxon>
    </lineage>
</organism>
<keyword evidence="1" id="KW-0433">Leucine-rich repeat</keyword>
<dbReference type="SUPFAM" id="SSF52075">
    <property type="entry name" value="Outer arm dynein light chain 1"/>
    <property type="match status" value="1"/>
</dbReference>
<reference evidence="4" key="5">
    <citation type="submission" date="2025-09" db="UniProtKB">
        <authorList>
            <consortium name="Ensembl"/>
        </authorList>
    </citation>
    <scope>IDENTIFICATION</scope>
</reference>
<dbReference type="Proteomes" id="UP000314986">
    <property type="component" value="Unassembled WGS sequence"/>
</dbReference>
<feature type="region of interest" description="Disordered" evidence="3">
    <location>
        <begin position="461"/>
        <end position="481"/>
    </location>
</feature>
<reference evidence="5" key="3">
    <citation type="journal article" date="2014" name="Nature">
        <title>Elephant shark genome provides unique insights into gnathostome evolution.</title>
        <authorList>
            <consortium name="International Elephant Shark Genome Sequencing Consortium"/>
            <person name="Venkatesh B."/>
            <person name="Lee A.P."/>
            <person name="Ravi V."/>
            <person name="Maurya A.K."/>
            <person name="Lian M.M."/>
            <person name="Swann J.B."/>
            <person name="Ohta Y."/>
            <person name="Flajnik M.F."/>
            <person name="Sutoh Y."/>
            <person name="Kasahara M."/>
            <person name="Hoon S."/>
            <person name="Gangu V."/>
            <person name="Roy S.W."/>
            <person name="Irimia M."/>
            <person name="Korzh V."/>
            <person name="Kondrychyn I."/>
            <person name="Lim Z.W."/>
            <person name="Tay B.H."/>
            <person name="Tohari S."/>
            <person name="Kong K.W."/>
            <person name="Ho S."/>
            <person name="Lorente-Galdos B."/>
            <person name="Quilez J."/>
            <person name="Marques-Bonet T."/>
            <person name="Raney B.J."/>
            <person name="Ingham P.W."/>
            <person name="Tay A."/>
            <person name="Hillier L.W."/>
            <person name="Minx P."/>
            <person name="Boehm T."/>
            <person name="Wilson R.K."/>
            <person name="Brenner S."/>
            <person name="Warren W.C."/>
        </authorList>
    </citation>
    <scope>NUCLEOTIDE SEQUENCE [LARGE SCALE GENOMIC DNA]</scope>
</reference>
<reference evidence="5" key="1">
    <citation type="journal article" date="2006" name="Science">
        <title>Ancient noncoding elements conserved in the human genome.</title>
        <authorList>
            <person name="Venkatesh B."/>
            <person name="Kirkness E.F."/>
            <person name="Loh Y.H."/>
            <person name="Halpern A.L."/>
            <person name="Lee A.P."/>
            <person name="Johnson J."/>
            <person name="Dandona N."/>
            <person name="Viswanathan L.D."/>
            <person name="Tay A."/>
            <person name="Venter J.C."/>
            <person name="Strausberg R.L."/>
            <person name="Brenner S."/>
        </authorList>
    </citation>
    <scope>NUCLEOTIDE SEQUENCE [LARGE SCALE GENOMIC DNA]</scope>
</reference>
<dbReference type="SUPFAM" id="SSF52058">
    <property type="entry name" value="L domain-like"/>
    <property type="match status" value="1"/>
</dbReference>
<dbReference type="InterPro" id="IPR001611">
    <property type="entry name" value="Leu-rich_rpt"/>
</dbReference>
<evidence type="ECO:0000256" key="1">
    <source>
        <dbReference type="ARBA" id="ARBA00022614"/>
    </source>
</evidence>
<dbReference type="PANTHER" id="PTHR46652:SF3">
    <property type="entry name" value="LEUCINE-RICH REPEAT-CONTAINING PROTEIN 9"/>
    <property type="match status" value="1"/>
</dbReference>
<dbReference type="GeneTree" id="ENSGT00940000158583"/>
<evidence type="ECO:0000256" key="3">
    <source>
        <dbReference type="SAM" id="MobiDB-lite"/>
    </source>
</evidence>
<dbReference type="InterPro" id="IPR050836">
    <property type="entry name" value="SDS22/Internalin_LRR"/>
</dbReference>
<dbReference type="Ensembl" id="ENSCMIT00000006755.1">
    <property type="protein sequence ID" value="ENSCMIP00000006544.1"/>
    <property type="gene ID" value="ENSCMIG00000003699.1"/>
</dbReference>
<dbReference type="PANTHER" id="PTHR46652">
    <property type="entry name" value="LEUCINE-RICH REPEAT AND IQ DOMAIN-CONTAINING PROTEIN 1-RELATED"/>
    <property type="match status" value="1"/>
</dbReference>
<accession>A0A4W3H9K1</accession>
<evidence type="ECO:0000313" key="4">
    <source>
        <dbReference type="Ensembl" id="ENSCMIP00000006544.1"/>
    </source>
</evidence>
<evidence type="ECO:0008006" key="6">
    <source>
        <dbReference type="Google" id="ProtNLM"/>
    </source>
</evidence>
<keyword evidence="5" id="KW-1185">Reference proteome</keyword>
<keyword evidence="2" id="KW-0677">Repeat</keyword>
<dbReference type="InterPro" id="IPR003591">
    <property type="entry name" value="Leu-rich_rpt_typical-subtyp"/>
</dbReference>
<sequence>MENLVILDLYRNPLVNTQENYRLFIIYHLPALKALDGQAVESTECENAKDVFGGRLTSDMIAEKLGYSNVSELLKLELPDYAIRTVDLGPPKKFEHLQRINLERNNLTSFSGLIFLPTVKVLHLNYNHIESIFPRQKSQLHLTNRQLLQQKVTSSGYGQQTKGIRDVGVYGLLPPVMESLEVLHLAYNGISNLAQLELSRLTNLRTLFLQGNNITQIEGLDGLRYLVELMLSQNRIKMINANSFWSQGALVELHLEENRIRELNYLNPLVKLQRLFLGANKVQDIFSLEKLDGLSNLTELSMIDNPVTRKILYRPFLLFRLPRLQLLDGLAVTYEERERSELQLCEQNILTTSSPMEMTLPGLVAQLARPSPLRVTNVTLQGGVQHLIGQEFNVQHTFGDSISQETAKNKKYKHLAANLVSNIRAAHSENTLRQIKSGTNYQPSSFTQQQGGVSRNMHTFNHTQEQDGRVHNNAASKPSRM</sequence>
<protein>
    <recommendedName>
        <fullName evidence="6">Leucine-rich repeat-containing protein 9</fullName>
    </recommendedName>
</protein>
<name>A0A4W3H9K1_CALMI</name>
<dbReference type="SMART" id="SM00365">
    <property type="entry name" value="LRR_SD22"/>
    <property type="match status" value="4"/>
</dbReference>
<dbReference type="Pfam" id="PF12799">
    <property type="entry name" value="LRR_4"/>
    <property type="match status" value="1"/>
</dbReference>
<proteinExistence type="predicted"/>
<dbReference type="AlphaFoldDB" id="A0A4W3H9K1"/>
<dbReference type="Gene3D" id="3.80.10.10">
    <property type="entry name" value="Ribonuclease Inhibitor"/>
    <property type="match status" value="3"/>
</dbReference>
<reference evidence="4" key="4">
    <citation type="submission" date="2025-08" db="UniProtKB">
        <authorList>
            <consortium name="Ensembl"/>
        </authorList>
    </citation>
    <scope>IDENTIFICATION</scope>
</reference>
<dbReference type="PROSITE" id="PS51450">
    <property type="entry name" value="LRR"/>
    <property type="match status" value="5"/>
</dbReference>
<evidence type="ECO:0000256" key="2">
    <source>
        <dbReference type="ARBA" id="ARBA00022737"/>
    </source>
</evidence>
<dbReference type="InterPro" id="IPR025875">
    <property type="entry name" value="Leu-rich_rpt_4"/>
</dbReference>
<dbReference type="Pfam" id="PF14580">
    <property type="entry name" value="LRR_9"/>
    <property type="match status" value="1"/>
</dbReference>